<feature type="non-terminal residue" evidence="1">
    <location>
        <position position="1"/>
    </location>
</feature>
<proteinExistence type="predicted"/>
<accession>X1DNQ7</accession>
<name>X1DNQ7_9ZZZZ</name>
<protein>
    <submittedName>
        <fullName evidence="1">Uncharacterized protein</fullName>
    </submittedName>
</protein>
<feature type="non-terminal residue" evidence="1">
    <location>
        <position position="258"/>
    </location>
</feature>
<sequence length="258" mass="27602">TPPCPSDQGLPISGKVIDARIGTGDVHDEIRGIRSPCVCELHKLAHDYTFHLEYHPQLSDTLLARVCNRDANCKLLSLAFCLVTNTCIASATDKSAFLITGCKPKTVRVSSTFNNLYTVAIDFSVQNIITDGGFVAFLTDITDMCIPTDAGVSDSSGYGIEPSDAAYTALGAYLGFNVAGSIKDASGTDIACILDSFDVTIDHGLKDKFDHDSMYKQQCIEGTLGMTGTCDISLDSGGKIHWADVVNQNAFQLIVNMG</sequence>
<dbReference type="AlphaFoldDB" id="X1DNQ7"/>
<gene>
    <name evidence="1" type="ORF">S01H4_53995</name>
</gene>
<evidence type="ECO:0000313" key="1">
    <source>
        <dbReference type="EMBL" id="GAH09885.1"/>
    </source>
</evidence>
<comment type="caution">
    <text evidence="1">The sequence shown here is derived from an EMBL/GenBank/DDBJ whole genome shotgun (WGS) entry which is preliminary data.</text>
</comment>
<dbReference type="EMBL" id="BART01031024">
    <property type="protein sequence ID" value="GAH09885.1"/>
    <property type="molecule type" value="Genomic_DNA"/>
</dbReference>
<organism evidence="1">
    <name type="scientific">marine sediment metagenome</name>
    <dbReference type="NCBI Taxonomy" id="412755"/>
    <lineage>
        <taxon>unclassified sequences</taxon>
        <taxon>metagenomes</taxon>
        <taxon>ecological metagenomes</taxon>
    </lineage>
</organism>
<reference evidence="1" key="1">
    <citation type="journal article" date="2014" name="Front. Microbiol.">
        <title>High frequency of phylogenetically diverse reductive dehalogenase-homologous genes in deep subseafloor sedimentary metagenomes.</title>
        <authorList>
            <person name="Kawai M."/>
            <person name="Futagami T."/>
            <person name="Toyoda A."/>
            <person name="Takaki Y."/>
            <person name="Nishi S."/>
            <person name="Hori S."/>
            <person name="Arai W."/>
            <person name="Tsubouchi T."/>
            <person name="Morono Y."/>
            <person name="Uchiyama I."/>
            <person name="Ito T."/>
            <person name="Fujiyama A."/>
            <person name="Inagaki F."/>
            <person name="Takami H."/>
        </authorList>
    </citation>
    <scope>NUCLEOTIDE SEQUENCE</scope>
    <source>
        <strain evidence="1">Expedition CK06-06</strain>
    </source>
</reference>